<dbReference type="Pfam" id="PF26216">
    <property type="entry name" value="GDPGP1_C"/>
    <property type="match status" value="1"/>
</dbReference>
<name>A0A7N2MV04_QUELO</name>
<comment type="similarity">
    <text evidence="4">Belongs to the GDPGP1 family.</text>
</comment>
<dbReference type="OMA" id="PEEECQM"/>
<keyword evidence="7" id="KW-0963">Cytoplasm</keyword>
<dbReference type="InterPro" id="IPR058866">
    <property type="entry name" value="GDPGP1_N"/>
</dbReference>
<evidence type="ECO:0000256" key="11">
    <source>
        <dbReference type="ARBA" id="ARBA00022741"/>
    </source>
</evidence>
<evidence type="ECO:0000256" key="4">
    <source>
        <dbReference type="ARBA" id="ARBA00006451"/>
    </source>
</evidence>
<gene>
    <name evidence="16" type="primary">LOC115969592</name>
</gene>
<keyword evidence="10" id="KW-0548">Nucleotidyltransferase</keyword>
<dbReference type="GO" id="GO:0005085">
    <property type="term" value="F:guanyl-nucleotide exchange factor activity"/>
    <property type="evidence" value="ECO:0007669"/>
    <property type="project" value="UniProtKB-KW"/>
</dbReference>
<reference evidence="16 17" key="1">
    <citation type="journal article" date="2016" name="G3 (Bethesda)">
        <title>First Draft Assembly and Annotation of the Genome of a California Endemic Oak Quercus lobata Nee (Fagaceae).</title>
        <authorList>
            <person name="Sork V.L."/>
            <person name="Fitz-Gibbon S.T."/>
            <person name="Puiu D."/>
            <person name="Crepeau M."/>
            <person name="Gugger P.F."/>
            <person name="Sherman R."/>
            <person name="Stevens K."/>
            <person name="Langley C.H."/>
            <person name="Pellegrini M."/>
            <person name="Salzberg S.L."/>
        </authorList>
    </citation>
    <scope>NUCLEOTIDE SEQUENCE [LARGE SCALE GENOMIC DNA]</scope>
    <source>
        <strain evidence="16 17">cv. SW786</strain>
    </source>
</reference>
<evidence type="ECO:0000256" key="9">
    <source>
        <dbReference type="ARBA" id="ARBA00022679"/>
    </source>
</evidence>
<reference evidence="16" key="2">
    <citation type="submission" date="2021-01" db="UniProtKB">
        <authorList>
            <consortium name="EnsemblPlants"/>
        </authorList>
    </citation>
    <scope>IDENTIFICATION</scope>
</reference>
<evidence type="ECO:0000313" key="16">
    <source>
        <dbReference type="EnsemblPlants" id="QL11p003548:mrna"/>
    </source>
</evidence>
<dbReference type="InParanoid" id="A0A7N2MV04"/>
<organism evidence="16 17">
    <name type="scientific">Quercus lobata</name>
    <name type="common">Valley oak</name>
    <dbReference type="NCBI Taxonomy" id="97700"/>
    <lineage>
        <taxon>Eukaryota</taxon>
        <taxon>Viridiplantae</taxon>
        <taxon>Streptophyta</taxon>
        <taxon>Embryophyta</taxon>
        <taxon>Tracheophyta</taxon>
        <taxon>Spermatophyta</taxon>
        <taxon>Magnoliopsida</taxon>
        <taxon>eudicotyledons</taxon>
        <taxon>Gunneridae</taxon>
        <taxon>Pentapetalae</taxon>
        <taxon>rosids</taxon>
        <taxon>fabids</taxon>
        <taxon>Fagales</taxon>
        <taxon>Fagaceae</taxon>
        <taxon>Quercus</taxon>
    </lineage>
</organism>
<comment type="catalytic activity">
    <reaction evidence="1">
        <text>GDP-alpha-D-glucose + phosphate = alpha-D-glucose 1-phosphate + GDP + H(+)</text>
        <dbReference type="Rhea" id="RHEA:30387"/>
        <dbReference type="ChEBI" id="CHEBI:15378"/>
        <dbReference type="ChEBI" id="CHEBI:43474"/>
        <dbReference type="ChEBI" id="CHEBI:58189"/>
        <dbReference type="ChEBI" id="CHEBI:58601"/>
        <dbReference type="ChEBI" id="CHEBI:62230"/>
        <dbReference type="EC" id="2.7.7.78"/>
    </reaction>
</comment>
<proteinExistence type="inferred from homology"/>
<dbReference type="InterPro" id="IPR026506">
    <property type="entry name" value="GDPGP"/>
</dbReference>
<evidence type="ECO:0000256" key="5">
    <source>
        <dbReference type="ARBA" id="ARBA00012507"/>
    </source>
</evidence>
<keyword evidence="8" id="KW-0344">Guanine-nucleotide releasing factor</keyword>
<dbReference type="OrthoDB" id="417175at2759"/>
<protein>
    <recommendedName>
        <fullName evidence="6">GDP-D-glucose phosphorylase 1</fullName>
        <ecNumber evidence="5">2.7.7.78</ecNumber>
    </recommendedName>
</protein>
<evidence type="ECO:0000256" key="6">
    <source>
        <dbReference type="ARBA" id="ARBA00018857"/>
    </source>
</evidence>
<evidence type="ECO:0000259" key="15">
    <source>
        <dbReference type="Pfam" id="PF26217"/>
    </source>
</evidence>
<comment type="function">
    <text evidence="2">Specific and highly efficient GDP-D-glucose phosphorylase regulating the levels of GDP-D-glucose in cells.</text>
</comment>
<dbReference type="GO" id="GO:0005737">
    <property type="term" value="C:cytoplasm"/>
    <property type="evidence" value="ECO:0007669"/>
    <property type="project" value="UniProtKB-SubCell"/>
</dbReference>
<evidence type="ECO:0000256" key="2">
    <source>
        <dbReference type="ARBA" id="ARBA00003049"/>
    </source>
</evidence>
<dbReference type="RefSeq" id="XP_030945140.1">
    <property type="nucleotide sequence ID" value="XM_031089280.1"/>
</dbReference>
<dbReference type="GO" id="GO:0016787">
    <property type="term" value="F:hydrolase activity"/>
    <property type="evidence" value="ECO:0007669"/>
    <property type="project" value="UniProtKB-KW"/>
</dbReference>
<evidence type="ECO:0000259" key="14">
    <source>
        <dbReference type="Pfam" id="PF26216"/>
    </source>
</evidence>
<evidence type="ECO:0000256" key="3">
    <source>
        <dbReference type="ARBA" id="ARBA00004496"/>
    </source>
</evidence>
<dbReference type="KEGG" id="qlo:115969592"/>
<dbReference type="Gramene" id="QL11p003548:mrna">
    <property type="protein sequence ID" value="QL11p003548:mrna"/>
    <property type="gene ID" value="QL11p003548"/>
</dbReference>
<keyword evidence="11" id="KW-0547">Nucleotide-binding</keyword>
<evidence type="ECO:0000256" key="12">
    <source>
        <dbReference type="ARBA" id="ARBA00022801"/>
    </source>
</evidence>
<dbReference type="GeneID" id="115969592"/>
<keyword evidence="9" id="KW-0808">Transferase</keyword>
<dbReference type="EMBL" id="LRBV02000011">
    <property type="status" value="NOT_ANNOTATED_CDS"/>
    <property type="molecule type" value="Genomic_DNA"/>
</dbReference>
<evidence type="ECO:0000256" key="13">
    <source>
        <dbReference type="SAM" id="MobiDB-lite"/>
    </source>
</evidence>
<dbReference type="EnsemblPlants" id="QL11p003548:mrna">
    <property type="protein sequence ID" value="QL11p003548:mrna"/>
    <property type="gene ID" value="QL11p003548"/>
</dbReference>
<dbReference type="AlphaFoldDB" id="A0A7N2MV04"/>
<dbReference type="Proteomes" id="UP000594261">
    <property type="component" value="Chromosome 11"/>
</dbReference>
<dbReference type="GO" id="GO:0080048">
    <property type="term" value="F:GDP-D-glucose phosphorylase activity"/>
    <property type="evidence" value="ECO:0007669"/>
    <property type="project" value="UniProtKB-EC"/>
</dbReference>
<dbReference type="PANTHER" id="PTHR20884:SF8">
    <property type="entry name" value="GDP-D-GLUCOSE PHOSPHORYLASE 1"/>
    <property type="match status" value="1"/>
</dbReference>
<dbReference type="GO" id="GO:0006006">
    <property type="term" value="P:glucose metabolic process"/>
    <property type="evidence" value="ECO:0007669"/>
    <property type="project" value="TreeGrafter"/>
</dbReference>
<accession>A0A7N2MV04</accession>
<dbReference type="PANTHER" id="PTHR20884">
    <property type="entry name" value="GDP-D-GLUCOSE PHOSPHORYLASE 1"/>
    <property type="match status" value="1"/>
</dbReference>
<keyword evidence="17" id="KW-1185">Reference proteome</keyword>
<dbReference type="EC" id="2.7.7.78" evidence="5"/>
<dbReference type="InterPro" id="IPR058865">
    <property type="entry name" value="GDPGP1_C"/>
</dbReference>
<evidence type="ECO:0000256" key="7">
    <source>
        <dbReference type="ARBA" id="ARBA00022490"/>
    </source>
</evidence>
<dbReference type="GO" id="GO:0000166">
    <property type="term" value="F:nucleotide binding"/>
    <property type="evidence" value="ECO:0007669"/>
    <property type="project" value="UniProtKB-KW"/>
</dbReference>
<keyword evidence="12" id="KW-0378">Hydrolase</keyword>
<comment type="subcellular location">
    <subcellularLocation>
        <location evidence="3">Cytoplasm</location>
    </subcellularLocation>
</comment>
<sequence length="452" mass="51423">MMTRVLTIKRVPTVVSNYQEDSNNEDNNSERALGCKRNCLGKCCLPVSKLPLYTFKIDREHPIEDGNVNVNVNSSEELPQVFFLHNLLLGQWEDRMRRGLFRYDVTNCETKVIPGKYGFIAQLNEGRHLKKRLTEFRVDQVLQPFDDSKFNFTKVGQEEVLFRFEPSNDNKSHFFPSADMASDLNSPSVIAINVSPIEYGHVLMIPRLLDYLPQRIDHKSFFSAVHMAREAADPLFRVGYNSLGAFATINHLHYQAYYLAVPLPVEKATNRRVGEEKGLSDKGVVVSELWNYPTRGLVFEGGNTIRDLSDVVASSCICLQNKNIPFNVLISDCGKRIFLFPQCFAEKQALGEVSQEILDTQVNPAVWEISGHIVLKRRKDFDDASEAYAWRLLAEVSLSEVRFQEVKDYVFEAAGLQKANVEENNINEKESLHKTPARPAAPHLPRDCSVHQ</sequence>
<feature type="domain" description="GDPGP1-like N-terminal" evidence="15">
    <location>
        <begin position="84"/>
        <end position="257"/>
    </location>
</feature>
<evidence type="ECO:0000256" key="1">
    <source>
        <dbReference type="ARBA" id="ARBA00000063"/>
    </source>
</evidence>
<dbReference type="Pfam" id="PF26217">
    <property type="entry name" value="GDPGP1_N"/>
    <property type="match status" value="1"/>
</dbReference>
<feature type="domain" description="GDPGP1-like C-terminal" evidence="14">
    <location>
        <begin position="264"/>
        <end position="415"/>
    </location>
</feature>
<feature type="region of interest" description="Disordered" evidence="13">
    <location>
        <begin position="426"/>
        <end position="452"/>
    </location>
</feature>
<evidence type="ECO:0000256" key="10">
    <source>
        <dbReference type="ARBA" id="ARBA00022695"/>
    </source>
</evidence>
<evidence type="ECO:0000256" key="8">
    <source>
        <dbReference type="ARBA" id="ARBA00022658"/>
    </source>
</evidence>
<evidence type="ECO:0000313" key="17">
    <source>
        <dbReference type="Proteomes" id="UP000594261"/>
    </source>
</evidence>